<name>A0A381VSB1_9ZZZZ</name>
<organism evidence="2">
    <name type="scientific">marine metagenome</name>
    <dbReference type="NCBI Taxonomy" id="408172"/>
    <lineage>
        <taxon>unclassified sequences</taxon>
        <taxon>metagenomes</taxon>
        <taxon>ecological metagenomes</taxon>
    </lineage>
</organism>
<sequence>MKVVILAGGFGTRLSEETYLKPKPMIDIGGMPLLWHIMKIYSAFDINEFIICCGYKGYMIKEYFANYSLHMSDITFDLEKNNFEVHQKFTEPWKITLVDTGLNTQTGGRLKRIRDYLDNETFCFTYGDGLCDIDIQKSIDFHKKNNSLGTVTAVQPPGRFGALEIDGVNVSSFQEKPHGSSGWINGGFFVFEPTIFDYIEGDDEILERKPLENLAKDGKLGAYRHEGFWQGLDTLRDKNQLDSLWNGGNPPWKIWKK</sequence>
<dbReference type="NCBIfam" id="TIGR02623">
    <property type="entry name" value="G1P_cyt_trans"/>
    <property type="match status" value="1"/>
</dbReference>
<dbReference type="InterPro" id="IPR046981">
    <property type="entry name" value="G1P_cyt_trans"/>
</dbReference>
<dbReference type="PANTHER" id="PTHR47183:SF1">
    <property type="entry name" value="GLUCOSE-1-PHOSPHATE CYTIDYLYLTRANSFERASE"/>
    <property type="match status" value="1"/>
</dbReference>
<evidence type="ECO:0000313" key="2">
    <source>
        <dbReference type="EMBL" id="SVA43202.1"/>
    </source>
</evidence>
<dbReference type="CDD" id="cd02524">
    <property type="entry name" value="G1P_cytidylyltransferase"/>
    <property type="match status" value="1"/>
</dbReference>
<protein>
    <recommendedName>
        <fullName evidence="1">Nucleotidyl transferase domain-containing protein</fullName>
    </recommendedName>
</protein>
<dbReference type="InterPro" id="IPR013446">
    <property type="entry name" value="G1P_cyt_trans-like"/>
</dbReference>
<dbReference type="AlphaFoldDB" id="A0A381VSB1"/>
<dbReference type="SUPFAM" id="SSF53448">
    <property type="entry name" value="Nucleotide-diphospho-sugar transferases"/>
    <property type="match status" value="1"/>
</dbReference>
<gene>
    <name evidence="2" type="ORF">METZ01_LOCUS96056</name>
</gene>
<evidence type="ECO:0000259" key="1">
    <source>
        <dbReference type="Pfam" id="PF00483"/>
    </source>
</evidence>
<dbReference type="PANTHER" id="PTHR47183">
    <property type="entry name" value="GLUCOSE-1-PHOSPHATE CYTIDYLYLTRANSFERASE-RELATED"/>
    <property type="match status" value="1"/>
</dbReference>
<feature type="domain" description="Nucleotidyl transferase" evidence="1">
    <location>
        <begin position="2"/>
        <end position="210"/>
    </location>
</feature>
<dbReference type="InterPro" id="IPR029044">
    <property type="entry name" value="Nucleotide-diphossugar_trans"/>
</dbReference>
<dbReference type="Pfam" id="PF00483">
    <property type="entry name" value="NTP_transferase"/>
    <property type="match status" value="1"/>
</dbReference>
<proteinExistence type="predicted"/>
<accession>A0A381VSB1</accession>
<dbReference type="GO" id="GO:0009243">
    <property type="term" value="P:O antigen biosynthetic process"/>
    <property type="evidence" value="ECO:0007669"/>
    <property type="project" value="InterPro"/>
</dbReference>
<dbReference type="EMBL" id="UINC01009643">
    <property type="protein sequence ID" value="SVA43202.1"/>
    <property type="molecule type" value="Genomic_DNA"/>
</dbReference>
<dbReference type="InterPro" id="IPR005835">
    <property type="entry name" value="NTP_transferase_dom"/>
</dbReference>
<dbReference type="GO" id="GO:0047343">
    <property type="term" value="F:glucose-1-phosphate cytidylyltransferase activity"/>
    <property type="evidence" value="ECO:0007669"/>
    <property type="project" value="InterPro"/>
</dbReference>
<reference evidence="2" key="1">
    <citation type="submission" date="2018-05" db="EMBL/GenBank/DDBJ databases">
        <authorList>
            <person name="Lanie J.A."/>
            <person name="Ng W.-L."/>
            <person name="Kazmierczak K.M."/>
            <person name="Andrzejewski T.M."/>
            <person name="Davidsen T.M."/>
            <person name="Wayne K.J."/>
            <person name="Tettelin H."/>
            <person name="Glass J.I."/>
            <person name="Rusch D."/>
            <person name="Podicherti R."/>
            <person name="Tsui H.-C.T."/>
            <person name="Winkler M.E."/>
        </authorList>
    </citation>
    <scope>NUCLEOTIDE SEQUENCE</scope>
</reference>
<dbReference type="Gene3D" id="3.90.550.10">
    <property type="entry name" value="Spore Coat Polysaccharide Biosynthesis Protein SpsA, Chain A"/>
    <property type="match status" value="1"/>
</dbReference>